<dbReference type="Proteomes" id="UP000010552">
    <property type="component" value="Unassembled WGS sequence"/>
</dbReference>
<name>L5KJ16_PTEAL</name>
<gene>
    <name evidence="2" type="ORF">PAL_GLEAN10008493</name>
</gene>
<dbReference type="EMBL" id="KB030694">
    <property type="protein sequence ID" value="ELK11322.1"/>
    <property type="molecule type" value="Genomic_DNA"/>
</dbReference>
<sequence length="83" mass="9464">MIRSGDIQSRSQAAKPGYRAGISGLVIFLSANLRKKHKEDRPVRLTWVTTVLEKEQEPTEALLKEGRKAENRDQEPQPKSHQQ</sequence>
<proteinExistence type="predicted"/>
<keyword evidence="3" id="KW-1185">Reference proteome</keyword>
<dbReference type="InParanoid" id="L5KJ16"/>
<reference evidence="3" key="1">
    <citation type="journal article" date="2013" name="Science">
        <title>Comparative analysis of bat genomes provides insight into the evolution of flight and immunity.</title>
        <authorList>
            <person name="Zhang G."/>
            <person name="Cowled C."/>
            <person name="Shi Z."/>
            <person name="Huang Z."/>
            <person name="Bishop-Lilly K.A."/>
            <person name="Fang X."/>
            <person name="Wynne J.W."/>
            <person name="Xiong Z."/>
            <person name="Baker M.L."/>
            <person name="Zhao W."/>
            <person name="Tachedjian M."/>
            <person name="Zhu Y."/>
            <person name="Zhou P."/>
            <person name="Jiang X."/>
            <person name="Ng J."/>
            <person name="Yang L."/>
            <person name="Wu L."/>
            <person name="Xiao J."/>
            <person name="Feng Y."/>
            <person name="Chen Y."/>
            <person name="Sun X."/>
            <person name="Zhang Y."/>
            <person name="Marsh G.A."/>
            <person name="Crameri G."/>
            <person name="Broder C.C."/>
            <person name="Frey K.G."/>
            <person name="Wang L.F."/>
            <person name="Wang J."/>
        </authorList>
    </citation>
    <scope>NUCLEOTIDE SEQUENCE [LARGE SCALE GENOMIC DNA]</scope>
</reference>
<organism evidence="2 3">
    <name type="scientific">Pteropus alecto</name>
    <name type="common">Black flying fox</name>
    <dbReference type="NCBI Taxonomy" id="9402"/>
    <lineage>
        <taxon>Eukaryota</taxon>
        <taxon>Metazoa</taxon>
        <taxon>Chordata</taxon>
        <taxon>Craniata</taxon>
        <taxon>Vertebrata</taxon>
        <taxon>Euteleostomi</taxon>
        <taxon>Mammalia</taxon>
        <taxon>Eutheria</taxon>
        <taxon>Laurasiatheria</taxon>
        <taxon>Chiroptera</taxon>
        <taxon>Yinpterochiroptera</taxon>
        <taxon>Pteropodoidea</taxon>
        <taxon>Pteropodidae</taxon>
        <taxon>Pteropodinae</taxon>
        <taxon>Pteropus</taxon>
    </lineage>
</organism>
<protein>
    <submittedName>
        <fullName evidence="2">Uncharacterized protein</fullName>
    </submittedName>
</protein>
<evidence type="ECO:0000313" key="2">
    <source>
        <dbReference type="EMBL" id="ELK11322.1"/>
    </source>
</evidence>
<dbReference type="AlphaFoldDB" id="L5KJ16"/>
<feature type="region of interest" description="Disordered" evidence="1">
    <location>
        <begin position="56"/>
        <end position="83"/>
    </location>
</feature>
<evidence type="ECO:0000256" key="1">
    <source>
        <dbReference type="SAM" id="MobiDB-lite"/>
    </source>
</evidence>
<accession>L5KJ16</accession>
<evidence type="ECO:0000313" key="3">
    <source>
        <dbReference type="Proteomes" id="UP000010552"/>
    </source>
</evidence>